<proteinExistence type="predicted"/>
<sequence>MAIKEILSGIAMLLTFIAFAPYIRSVLNGTVKPHIFSWAIWGITTCSVFFAQLADNGGAGAWAIGFSGSITLFIAILAYNKRGDISITPSDWVFFSAALAALPIWFFTNNPIWAVIVLTSVDLLGFGPTIRKTWHHPYSESLTFMVLFLLRNLLVLTALEHYSVTTALFPAAVAAALTGLIVMMVWRRNQI</sequence>
<keyword evidence="1" id="KW-0812">Transmembrane</keyword>
<protein>
    <submittedName>
        <fullName evidence="2">Uncharacterized protein</fullName>
    </submittedName>
</protein>
<feature type="transmembrane region" description="Helical" evidence="1">
    <location>
        <begin position="60"/>
        <end position="79"/>
    </location>
</feature>
<name>A0A161KDZ7_9ZZZZ</name>
<reference evidence="2" key="1">
    <citation type="submission" date="2015-10" db="EMBL/GenBank/DDBJ databases">
        <authorList>
            <person name="Gilbert D.G."/>
        </authorList>
    </citation>
    <scope>NUCLEOTIDE SEQUENCE</scope>
</reference>
<gene>
    <name evidence="2" type="ORF">MGWOODY_Tha2241</name>
</gene>
<keyword evidence="1" id="KW-0472">Membrane</keyword>
<dbReference type="AlphaFoldDB" id="A0A161KDZ7"/>
<accession>A0A161KDZ7</accession>
<evidence type="ECO:0000256" key="1">
    <source>
        <dbReference type="SAM" id="Phobius"/>
    </source>
</evidence>
<organism evidence="2">
    <name type="scientific">hydrothermal vent metagenome</name>
    <dbReference type="NCBI Taxonomy" id="652676"/>
    <lineage>
        <taxon>unclassified sequences</taxon>
        <taxon>metagenomes</taxon>
        <taxon>ecological metagenomes</taxon>
    </lineage>
</organism>
<keyword evidence="1" id="KW-1133">Transmembrane helix</keyword>
<feature type="transmembrane region" description="Helical" evidence="1">
    <location>
        <begin position="6"/>
        <end position="23"/>
    </location>
</feature>
<evidence type="ECO:0000313" key="2">
    <source>
        <dbReference type="EMBL" id="CUS41722.1"/>
    </source>
</evidence>
<feature type="transmembrane region" description="Helical" evidence="1">
    <location>
        <begin position="35"/>
        <end position="54"/>
    </location>
</feature>
<dbReference type="EMBL" id="CZQC01000050">
    <property type="protein sequence ID" value="CUS41722.1"/>
    <property type="molecule type" value="Genomic_DNA"/>
</dbReference>
<feature type="transmembrane region" description="Helical" evidence="1">
    <location>
        <begin position="91"/>
        <end position="107"/>
    </location>
</feature>
<feature type="transmembrane region" description="Helical" evidence="1">
    <location>
        <begin position="168"/>
        <end position="186"/>
    </location>
</feature>